<evidence type="ECO:0000256" key="5">
    <source>
        <dbReference type="ARBA" id="ARBA00023136"/>
    </source>
</evidence>
<dbReference type="Pfam" id="PF07947">
    <property type="entry name" value="YhhN"/>
    <property type="match status" value="1"/>
</dbReference>
<comment type="subcellular location">
    <subcellularLocation>
        <location evidence="1">Membrane</location>
        <topology evidence="1">Multi-pass membrane protein</topology>
    </subcellularLocation>
</comment>
<sequence>MIKHKLANALLTAFFIVAFIEIIAEINGDKSLIWFTKPLLMPLLILYYLKRSHSSNIYFIIALIFSWIANMFFIANTYQWILYGSVFFLIYRFLIIYIVVKKVKTPGLLPSVIGSLPFVFIYFSVCFFTFKELGNDIYIFLLHGVFVTILGGLSLGNYILSTSKSNFYLFLSTMLFAITQFVFILKLFYSNGNLFHALAMVMFVFGQFFLTKFIFLTEKNRYNKYEIINDLKDSAT</sequence>
<keyword evidence="4 6" id="KW-1133">Transmembrane helix</keyword>
<feature type="transmembrane region" description="Helical" evidence="6">
    <location>
        <begin position="7"/>
        <end position="26"/>
    </location>
</feature>
<protein>
    <submittedName>
        <fullName evidence="7">YhhN-like protein</fullName>
    </submittedName>
</protein>
<feature type="transmembrane region" description="Helical" evidence="6">
    <location>
        <begin position="56"/>
        <end position="74"/>
    </location>
</feature>
<keyword evidence="3 6" id="KW-0812">Transmembrane</keyword>
<comment type="caution">
    <text evidence="7">The sequence shown here is derived from an EMBL/GenBank/DDBJ whole genome shotgun (WGS) entry which is preliminary data.</text>
</comment>
<proteinExistence type="inferred from homology"/>
<dbReference type="GO" id="GO:0016020">
    <property type="term" value="C:membrane"/>
    <property type="evidence" value="ECO:0007669"/>
    <property type="project" value="UniProtKB-SubCell"/>
</dbReference>
<feature type="transmembrane region" description="Helical" evidence="6">
    <location>
        <begin position="80"/>
        <end position="100"/>
    </location>
</feature>
<evidence type="ECO:0000313" key="7">
    <source>
        <dbReference type="EMBL" id="TDP57547.1"/>
    </source>
</evidence>
<feature type="transmembrane region" description="Helical" evidence="6">
    <location>
        <begin position="112"/>
        <end position="131"/>
    </location>
</feature>
<keyword evidence="8" id="KW-1185">Reference proteome</keyword>
<organism evidence="7 8">
    <name type="scientific">Flavobacterium dankookense</name>
    <dbReference type="NCBI Taxonomy" id="706186"/>
    <lineage>
        <taxon>Bacteria</taxon>
        <taxon>Pseudomonadati</taxon>
        <taxon>Bacteroidota</taxon>
        <taxon>Flavobacteriia</taxon>
        <taxon>Flavobacteriales</taxon>
        <taxon>Flavobacteriaceae</taxon>
        <taxon>Flavobacterium</taxon>
    </lineage>
</organism>
<evidence type="ECO:0000256" key="6">
    <source>
        <dbReference type="SAM" id="Phobius"/>
    </source>
</evidence>
<reference evidence="7 8" key="1">
    <citation type="submission" date="2019-03" db="EMBL/GenBank/DDBJ databases">
        <title>Genomic Encyclopedia of Archaeal and Bacterial Type Strains, Phase II (KMG-II): from individual species to whole genera.</title>
        <authorList>
            <person name="Goeker M."/>
        </authorList>
    </citation>
    <scope>NUCLEOTIDE SEQUENCE [LARGE SCALE GENOMIC DNA]</scope>
    <source>
        <strain evidence="7 8">DSM 25687</strain>
    </source>
</reference>
<comment type="similarity">
    <text evidence="2">Belongs to the TMEM86 family.</text>
</comment>
<dbReference type="EMBL" id="SNXR01000018">
    <property type="protein sequence ID" value="TDP57547.1"/>
    <property type="molecule type" value="Genomic_DNA"/>
</dbReference>
<accession>A0A4R6Q644</accession>
<dbReference type="Proteomes" id="UP000295260">
    <property type="component" value="Unassembled WGS sequence"/>
</dbReference>
<dbReference type="InterPro" id="IPR012506">
    <property type="entry name" value="TMEM86B-like"/>
</dbReference>
<dbReference type="RefSeq" id="WP_162846476.1">
    <property type="nucleotide sequence ID" value="NZ_SNXR01000018.1"/>
</dbReference>
<keyword evidence="5 6" id="KW-0472">Membrane</keyword>
<evidence type="ECO:0000256" key="2">
    <source>
        <dbReference type="ARBA" id="ARBA00007375"/>
    </source>
</evidence>
<evidence type="ECO:0000313" key="8">
    <source>
        <dbReference type="Proteomes" id="UP000295260"/>
    </source>
</evidence>
<feature type="transmembrane region" description="Helical" evidence="6">
    <location>
        <begin position="195"/>
        <end position="215"/>
    </location>
</feature>
<feature type="transmembrane region" description="Helical" evidence="6">
    <location>
        <begin position="137"/>
        <end position="160"/>
    </location>
</feature>
<feature type="transmembrane region" description="Helical" evidence="6">
    <location>
        <begin position="32"/>
        <end position="49"/>
    </location>
</feature>
<feature type="transmembrane region" description="Helical" evidence="6">
    <location>
        <begin position="167"/>
        <end position="189"/>
    </location>
</feature>
<name>A0A4R6Q644_9FLAO</name>
<dbReference type="AlphaFoldDB" id="A0A4R6Q644"/>
<evidence type="ECO:0000256" key="1">
    <source>
        <dbReference type="ARBA" id="ARBA00004141"/>
    </source>
</evidence>
<evidence type="ECO:0000256" key="4">
    <source>
        <dbReference type="ARBA" id="ARBA00022989"/>
    </source>
</evidence>
<evidence type="ECO:0000256" key="3">
    <source>
        <dbReference type="ARBA" id="ARBA00022692"/>
    </source>
</evidence>
<gene>
    <name evidence="7" type="ORF">BC748_2759</name>
</gene>